<evidence type="ECO:0000256" key="5">
    <source>
        <dbReference type="PIRSR" id="PIRSR604574-2"/>
    </source>
</evidence>
<dbReference type="EMBL" id="LJIG01016395">
    <property type="protein sequence ID" value="KRT80731.1"/>
    <property type="molecule type" value="Genomic_DNA"/>
</dbReference>
<dbReference type="SUPFAM" id="SSF51197">
    <property type="entry name" value="Clavaminate synthase-like"/>
    <property type="match status" value="1"/>
</dbReference>
<keyword evidence="3" id="KW-0560">Oxidoreductase</keyword>
<dbReference type="GO" id="GO:0008198">
    <property type="term" value="F:ferrous iron binding"/>
    <property type="evidence" value="ECO:0007669"/>
    <property type="project" value="TreeGrafter"/>
</dbReference>
<feature type="binding site" evidence="5">
    <location>
        <position position="189"/>
    </location>
    <ligand>
        <name>Fe cation</name>
        <dbReference type="ChEBI" id="CHEBI:24875"/>
        <note>catalytic</note>
    </ligand>
</feature>
<evidence type="ECO:0000256" key="4">
    <source>
        <dbReference type="ARBA" id="ARBA00023004"/>
    </source>
</evidence>
<feature type="domain" description="Alpha-ketoglutarate-dependent dioxygenase AlkB-like" evidence="6">
    <location>
        <begin position="63"/>
        <end position="234"/>
    </location>
</feature>
<keyword evidence="1 5" id="KW-0479">Metal-binding</keyword>
<dbReference type="GO" id="GO:0035513">
    <property type="term" value="P:oxidative RNA demethylation"/>
    <property type="evidence" value="ECO:0007669"/>
    <property type="project" value="TreeGrafter"/>
</dbReference>
<name>A0A0T6B0N8_9SCAR</name>
<dbReference type="GO" id="GO:0035515">
    <property type="term" value="F:oxidative RNA demethylase activity"/>
    <property type="evidence" value="ECO:0007669"/>
    <property type="project" value="TreeGrafter"/>
</dbReference>
<evidence type="ECO:0000259" key="6">
    <source>
        <dbReference type="Pfam" id="PF13532"/>
    </source>
</evidence>
<keyword evidence="8" id="KW-1185">Reference proteome</keyword>
<dbReference type="Gene3D" id="2.60.120.590">
    <property type="entry name" value="Alpha-ketoglutarate-dependent dioxygenase AlkB-like"/>
    <property type="match status" value="1"/>
</dbReference>
<evidence type="ECO:0000256" key="3">
    <source>
        <dbReference type="ARBA" id="ARBA00023002"/>
    </source>
</evidence>
<accession>A0A0T6B0N8</accession>
<feature type="non-terminal residue" evidence="7">
    <location>
        <position position="234"/>
    </location>
</feature>
<evidence type="ECO:0000256" key="2">
    <source>
        <dbReference type="ARBA" id="ARBA00022964"/>
    </source>
</evidence>
<keyword evidence="2" id="KW-0223">Dioxygenase</keyword>
<dbReference type="OrthoDB" id="6614653at2759"/>
<gene>
    <name evidence="7" type="ORF">AMK59_6322</name>
</gene>
<evidence type="ECO:0000313" key="7">
    <source>
        <dbReference type="EMBL" id="KRT80731.1"/>
    </source>
</evidence>
<reference evidence="7 8" key="1">
    <citation type="submission" date="2015-09" db="EMBL/GenBank/DDBJ databases">
        <title>Draft genome of the scarab beetle Oryctes borbonicus.</title>
        <authorList>
            <person name="Meyer J.M."/>
            <person name="Markov G.V."/>
            <person name="Baskaran P."/>
            <person name="Herrmann M."/>
            <person name="Sommer R.J."/>
            <person name="Roedelsperger C."/>
        </authorList>
    </citation>
    <scope>NUCLEOTIDE SEQUENCE [LARGE SCALE GENOMIC DNA]</scope>
    <source>
        <strain evidence="7">OB123</strain>
        <tissue evidence="7">Whole animal</tissue>
    </source>
</reference>
<keyword evidence="4 5" id="KW-0408">Iron</keyword>
<dbReference type="Pfam" id="PF13532">
    <property type="entry name" value="2OG-FeII_Oxy_2"/>
    <property type="match status" value="1"/>
</dbReference>
<organism evidence="7 8">
    <name type="scientific">Oryctes borbonicus</name>
    <dbReference type="NCBI Taxonomy" id="1629725"/>
    <lineage>
        <taxon>Eukaryota</taxon>
        <taxon>Metazoa</taxon>
        <taxon>Ecdysozoa</taxon>
        <taxon>Arthropoda</taxon>
        <taxon>Hexapoda</taxon>
        <taxon>Insecta</taxon>
        <taxon>Pterygota</taxon>
        <taxon>Neoptera</taxon>
        <taxon>Endopterygota</taxon>
        <taxon>Coleoptera</taxon>
        <taxon>Polyphaga</taxon>
        <taxon>Scarabaeiformia</taxon>
        <taxon>Scarabaeidae</taxon>
        <taxon>Dynastinae</taxon>
        <taxon>Oryctes</taxon>
    </lineage>
</organism>
<dbReference type="InterPro" id="IPR037151">
    <property type="entry name" value="AlkB-like_sf"/>
</dbReference>
<comment type="cofactor">
    <cofactor evidence="5">
        <name>Fe(2+)</name>
        <dbReference type="ChEBI" id="CHEBI:29033"/>
    </cofactor>
    <text evidence="5">Binds 1 Fe(2+) ion per subunit.</text>
</comment>
<sequence length="234" mass="26870">MFKQDFKYYKSRNPPPLFDNVLNFNEPDLTKVSKIGSTNLMNKFFGLKPVEQWNMYEIVNRPGLIYINNPFTNLGQRYWIARSLKDYSKGTSKTNLDEQNIIPENVDWWSYSQNNIGTGILKKLRWATLGYHHNWDTKVYSEDRKGIFPRDLAMLCNYIAVALGFVNFKAEAAIVNYYHMDSTLSGHTDHSEQNLEAPLFSFSFGQTALFLIGGATIDVKPTALFLHSGDVVVM</sequence>
<dbReference type="InterPro" id="IPR027450">
    <property type="entry name" value="AlkB-like"/>
</dbReference>
<evidence type="ECO:0000313" key="8">
    <source>
        <dbReference type="Proteomes" id="UP000051574"/>
    </source>
</evidence>
<dbReference type="GO" id="GO:0005737">
    <property type="term" value="C:cytoplasm"/>
    <property type="evidence" value="ECO:0007669"/>
    <property type="project" value="TreeGrafter"/>
</dbReference>
<dbReference type="GO" id="GO:0035516">
    <property type="term" value="F:broad specificity oxidative DNA demethylase activity"/>
    <property type="evidence" value="ECO:0007669"/>
    <property type="project" value="TreeGrafter"/>
</dbReference>
<dbReference type="PANTHER" id="PTHR16557">
    <property type="entry name" value="ALKYLATED DNA REPAIR PROTEIN ALKB-RELATED"/>
    <property type="match status" value="1"/>
</dbReference>
<dbReference type="PANTHER" id="PTHR16557:SF2">
    <property type="entry name" value="NUCLEIC ACID DIOXYGENASE ALKBH1"/>
    <property type="match status" value="1"/>
</dbReference>
<dbReference type="Proteomes" id="UP000051574">
    <property type="component" value="Unassembled WGS sequence"/>
</dbReference>
<dbReference type="GO" id="GO:0005634">
    <property type="term" value="C:nucleus"/>
    <property type="evidence" value="ECO:0007669"/>
    <property type="project" value="TreeGrafter"/>
</dbReference>
<dbReference type="AlphaFoldDB" id="A0A0T6B0N8"/>
<evidence type="ECO:0000256" key="1">
    <source>
        <dbReference type="ARBA" id="ARBA00022723"/>
    </source>
</evidence>
<feature type="binding site" evidence="5">
    <location>
        <position position="187"/>
    </location>
    <ligand>
        <name>Fe cation</name>
        <dbReference type="ChEBI" id="CHEBI:24875"/>
        <note>catalytic</note>
    </ligand>
</feature>
<dbReference type="InterPro" id="IPR004574">
    <property type="entry name" value="Alkb"/>
</dbReference>
<protein>
    <recommendedName>
        <fullName evidence="6">Alpha-ketoglutarate-dependent dioxygenase AlkB-like domain-containing protein</fullName>
    </recommendedName>
</protein>
<comment type="caution">
    <text evidence="7">The sequence shown here is derived from an EMBL/GenBank/DDBJ whole genome shotgun (WGS) entry which is preliminary data.</text>
</comment>
<proteinExistence type="predicted"/>